<keyword evidence="4" id="KW-1185">Reference proteome</keyword>
<sequence>MAGSAEPRDDSTSSSSLLRRLKRLNLGSPSPSSSSDHTSLPSKPLPAPPLELPPQNAPYLAKQTVSLPPYLAHLAEHSSSCSTRQPTYLSFPQPQTLYSSIDVHAHPHRLVAPTQTVCTTGIAPNNIYTCANILPPRPPAFVLSTKPPACGSQDIPSSLRPASIQLGTASKHKVPYPWELAPQSKPGHGANDQIVSSTCHSNEKKDTITVQNSVLEPTTPSHSRQSAHISSSDARATMTPKGSQTDPRFPPAKGQCWGITKKNLRCTKKGRAVNCTGAASPKSRRISAGYDRGASAPARLAQKATASDPLVVSDSDDDDPQSPTTRRTRQCSVSHCESGDADTSVLSDDIDEVFCGQHIAEAKKWPGFYHSYSGDATSCSISSNILIKYEDWLTTPCLDDHTQVLLRNCMRRPLTEMDRNERGYLYIHELLAFSTPTHVCLKVGRSNQVFRRVGEWNAQCRSKQPLLRAIYPSHDGQQLMPGMDTPTMQGVPFSRRWEALVHLELKSLGKRLDDECADCGKRHREIFLLPHSSVYRNASQPAHHDAFDLANDVIVKWLRFVQLLAGPNSTSSATGTTTKTHHV</sequence>
<dbReference type="PANTHER" id="PTHR28094:SF1">
    <property type="entry name" value="MEIOTICALLY UP-REGULATED GENE 113 PROTEIN"/>
    <property type="match status" value="1"/>
</dbReference>
<feature type="compositionally biased region" description="Basic and acidic residues" evidence="1">
    <location>
        <begin position="1"/>
        <end position="11"/>
    </location>
</feature>
<organism evidence="3 4">
    <name type="scientific">Mycosarcoma maydis</name>
    <name type="common">Corn smut fungus</name>
    <name type="synonym">Ustilago maydis</name>
    <dbReference type="NCBI Taxonomy" id="5270"/>
    <lineage>
        <taxon>Eukaryota</taxon>
        <taxon>Fungi</taxon>
        <taxon>Dikarya</taxon>
        <taxon>Basidiomycota</taxon>
        <taxon>Ustilaginomycotina</taxon>
        <taxon>Ustilaginomycetes</taxon>
        <taxon>Ustilaginales</taxon>
        <taxon>Ustilaginaceae</taxon>
        <taxon>Mycosarcoma</taxon>
    </lineage>
</organism>
<dbReference type="AlphaFoldDB" id="A0A0D1CUG7"/>
<evidence type="ECO:0000313" key="4">
    <source>
        <dbReference type="Proteomes" id="UP000000561"/>
    </source>
</evidence>
<feature type="region of interest" description="Disordered" evidence="1">
    <location>
        <begin position="274"/>
        <end position="331"/>
    </location>
</feature>
<dbReference type="RefSeq" id="XP_011388200.1">
    <property type="nucleotide sequence ID" value="XM_011389898.1"/>
</dbReference>
<dbReference type="EMBL" id="CM003143">
    <property type="protein sequence ID" value="KIS70063.1"/>
    <property type="molecule type" value="Genomic_DNA"/>
</dbReference>
<feature type="compositionally biased region" description="Low complexity" evidence="1">
    <location>
        <begin position="12"/>
        <end position="42"/>
    </location>
</feature>
<dbReference type="VEuPathDB" id="FungiDB:UMAG_05138"/>
<dbReference type="InterPro" id="IPR053006">
    <property type="entry name" value="Meiosis_regulatory"/>
</dbReference>
<dbReference type="InParanoid" id="A0A0D1CUG7"/>
<dbReference type="eggNOG" id="ENOG502QWMU">
    <property type="taxonomic scope" value="Eukaryota"/>
</dbReference>
<dbReference type="InterPro" id="IPR018306">
    <property type="entry name" value="Phage_T5_Orf172_DNA-bd"/>
</dbReference>
<accession>A0A0D1CUG7</accession>
<feature type="region of interest" description="Disordered" evidence="1">
    <location>
        <begin position="1"/>
        <end position="56"/>
    </location>
</feature>
<dbReference type="KEGG" id="uma:UMAG_05138"/>
<dbReference type="OrthoDB" id="2417614at2759"/>
<dbReference type="OMA" id="GRTHVEC"/>
<dbReference type="Pfam" id="PF13455">
    <property type="entry name" value="MUG113"/>
    <property type="match status" value="1"/>
</dbReference>
<evidence type="ECO:0000256" key="1">
    <source>
        <dbReference type="SAM" id="MobiDB-lite"/>
    </source>
</evidence>
<name>A0A0D1CUG7_MYCMD</name>
<dbReference type="STRING" id="237631.A0A0D1CUG7"/>
<protein>
    <recommendedName>
        <fullName evidence="2">Bacteriophage T5 Orf172 DNA-binding domain-containing protein</fullName>
    </recommendedName>
</protein>
<evidence type="ECO:0000259" key="2">
    <source>
        <dbReference type="SMART" id="SM00974"/>
    </source>
</evidence>
<dbReference type="SMART" id="SM00974">
    <property type="entry name" value="T5orf172"/>
    <property type="match status" value="1"/>
</dbReference>
<feature type="domain" description="Bacteriophage T5 Orf172 DNA-binding" evidence="2">
    <location>
        <begin position="435"/>
        <end position="541"/>
    </location>
</feature>
<dbReference type="GeneID" id="23565110"/>
<proteinExistence type="predicted"/>
<feature type="compositionally biased region" description="Pro residues" evidence="1">
    <location>
        <begin position="43"/>
        <end position="56"/>
    </location>
</feature>
<evidence type="ECO:0000313" key="3">
    <source>
        <dbReference type="EMBL" id="KIS70063.1"/>
    </source>
</evidence>
<feature type="compositionally biased region" description="Low complexity" evidence="1">
    <location>
        <begin position="221"/>
        <end position="232"/>
    </location>
</feature>
<feature type="region of interest" description="Disordered" evidence="1">
    <location>
        <begin position="214"/>
        <end position="256"/>
    </location>
</feature>
<reference evidence="3 4" key="1">
    <citation type="journal article" date="2006" name="Nature">
        <title>Insights from the genome of the biotrophic fungal plant pathogen Ustilago maydis.</title>
        <authorList>
            <person name="Kamper J."/>
            <person name="Kahmann R."/>
            <person name="Bolker M."/>
            <person name="Ma L.J."/>
            <person name="Brefort T."/>
            <person name="Saville B.J."/>
            <person name="Banuett F."/>
            <person name="Kronstad J.W."/>
            <person name="Gold S.E."/>
            <person name="Muller O."/>
            <person name="Perlin M.H."/>
            <person name="Wosten H.A."/>
            <person name="de Vries R."/>
            <person name="Ruiz-Herrera J."/>
            <person name="Reynaga-Pena C.G."/>
            <person name="Snetselaar K."/>
            <person name="McCann M."/>
            <person name="Perez-Martin J."/>
            <person name="Feldbrugge M."/>
            <person name="Basse C.W."/>
            <person name="Steinberg G."/>
            <person name="Ibeas J.I."/>
            <person name="Holloman W."/>
            <person name="Guzman P."/>
            <person name="Farman M."/>
            <person name="Stajich J.E."/>
            <person name="Sentandreu R."/>
            <person name="Gonzalez-Prieto J.M."/>
            <person name="Kennell J.C."/>
            <person name="Molina L."/>
            <person name="Schirawski J."/>
            <person name="Mendoza-Mendoza A."/>
            <person name="Greilinger D."/>
            <person name="Munch K."/>
            <person name="Rossel N."/>
            <person name="Scherer M."/>
            <person name="Vranes M."/>
            <person name="Ladendorf O."/>
            <person name="Vincon V."/>
            <person name="Fuchs U."/>
            <person name="Sandrock B."/>
            <person name="Meng S."/>
            <person name="Ho E.C."/>
            <person name="Cahill M.J."/>
            <person name="Boyce K.J."/>
            <person name="Klose J."/>
            <person name="Klosterman S.J."/>
            <person name="Deelstra H.J."/>
            <person name="Ortiz-Castellanos L."/>
            <person name="Li W."/>
            <person name="Sanchez-Alonso P."/>
            <person name="Schreier P.H."/>
            <person name="Hauser-Hahn I."/>
            <person name="Vaupel M."/>
            <person name="Koopmann E."/>
            <person name="Friedrich G."/>
            <person name="Voss H."/>
            <person name="Schluter T."/>
            <person name="Margolis J."/>
            <person name="Platt D."/>
            <person name="Swimmer C."/>
            <person name="Gnirke A."/>
            <person name="Chen F."/>
            <person name="Vysotskaia V."/>
            <person name="Mannhaupt G."/>
            <person name="Guldener U."/>
            <person name="Munsterkotter M."/>
            <person name="Haase D."/>
            <person name="Oesterheld M."/>
            <person name="Mewes H.W."/>
            <person name="Mauceli E.W."/>
            <person name="DeCaprio D."/>
            <person name="Wade C.M."/>
            <person name="Butler J."/>
            <person name="Young S."/>
            <person name="Jaffe D.B."/>
            <person name="Calvo S."/>
            <person name="Nusbaum C."/>
            <person name="Galagan J."/>
            <person name="Birren B.W."/>
        </authorList>
    </citation>
    <scope>NUCLEOTIDE SEQUENCE [LARGE SCALE GENOMIC DNA]</scope>
    <source>
        <strain evidence="4">DSM 14603 / FGSC 9021 / UM521</strain>
    </source>
</reference>
<dbReference type="Proteomes" id="UP000000561">
    <property type="component" value="Chromosome 4"/>
</dbReference>
<gene>
    <name evidence="3" type="ORF">UMAG_05138</name>
</gene>
<dbReference type="PANTHER" id="PTHR28094">
    <property type="entry name" value="MEIOTICALLY UP-REGULATED GENE 113 PROTEIN"/>
    <property type="match status" value="1"/>
</dbReference>